<accession>A0A108T987</accession>
<dbReference type="EMBL" id="LRGC01000005">
    <property type="protein sequence ID" value="KWR55673.1"/>
    <property type="molecule type" value="Genomic_DNA"/>
</dbReference>
<dbReference type="EMBL" id="QSBD01000013">
    <property type="protein sequence ID" value="RGW96778.1"/>
    <property type="molecule type" value="Genomic_DNA"/>
</dbReference>
<dbReference type="Pfam" id="PF12741">
    <property type="entry name" value="SusD-like"/>
    <property type="match status" value="1"/>
</dbReference>
<dbReference type="InterPro" id="IPR011990">
    <property type="entry name" value="TPR-like_helical_dom_sf"/>
</dbReference>
<dbReference type="PATRIC" id="fig|46506.5.peg.1550"/>
<evidence type="ECO:0000313" key="4">
    <source>
        <dbReference type="EMBL" id="RGW96778.1"/>
    </source>
</evidence>
<evidence type="ECO:0000313" key="3">
    <source>
        <dbReference type="EMBL" id="RGR10687.1"/>
    </source>
</evidence>
<dbReference type="PROSITE" id="PS51257">
    <property type="entry name" value="PROKAR_LIPOPROTEIN"/>
    <property type="match status" value="1"/>
</dbReference>
<evidence type="ECO:0000313" key="7">
    <source>
        <dbReference type="Proteomes" id="UP000284777"/>
    </source>
</evidence>
<proteinExistence type="predicted"/>
<keyword evidence="5" id="KW-1185">Reference proteome</keyword>
<dbReference type="AlphaFoldDB" id="A0A108T987"/>
<reference evidence="2 5" key="1">
    <citation type="journal article" date="2016" name="BMC Genomics">
        <title>Type VI secretion systems of human gut Bacteroidales segregate into three genetic architectures, two of which are contained on mobile genetic elements.</title>
        <authorList>
            <person name="Coyne M.J."/>
            <person name="Roelofs K.G."/>
            <person name="Comstock L.E."/>
        </authorList>
    </citation>
    <scope>NUCLEOTIDE SEQUENCE [LARGE SCALE GENOMIC DNA]</scope>
    <source>
        <strain evidence="2 5">CL09T03C01</strain>
    </source>
</reference>
<dbReference type="InterPro" id="IPR024302">
    <property type="entry name" value="SusD-like"/>
</dbReference>
<gene>
    <name evidence="2" type="ORF">AA415_01455</name>
    <name evidence="4" type="ORF">DWV41_09865</name>
    <name evidence="3" type="ORF">DWY65_13230</name>
</gene>
<keyword evidence="1" id="KW-0732">Signal</keyword>
<evidence type="ECO:0000313" key="2">
    <source>
        <dbReference type="EMBL" id="KWR55673.1"/>
    </source>
</evidence>
<reference evidence="2" key="2">
    <citation type="submission" date="2016-01" db="EMBL/GenBank/DDBJ databases">
        <authorList>
            <person name="McClelland M."/>
            <person name="Jain A."/>
            <person name="Saraogi P."/>
            <person name="Mendelson R."/>
            <person name="Westerman R."/>
            <person name="SanMiguel P."/>
            <person name="Csonka L."/>
        </authorList>
    </citation>
    <scope>NUCLEOTIDE SEQUENCE</scope>
    <source>
        <strain evidence="2">CL09T03C01</strain>
    </source>
</reference>
<feature type="signal peptide" evidence="1">
    <location>
        <begin position="1"/>
        <end position="26"/>
    </location>
</feature>
<keyword evidence="2" id="KW-0449">Lipoprotein</keyword>
<name>A0A108T987_BACSE</name>
<dbReference type="STRING" id="46506.AA415_01455"/>
<comment type="caution">
    <text evidence="2">The sequence shown here is derived from an EMBL/GenBank/DDBJ whole genome shotgun (WGS) entry which is preliminary data.</text>
</comment>
<dbReference type="Proteomes" id="UP000056419">
    <property type="component" value="Unassembled WGS sequence"/>
</dbReference>
<dbReference type="Proteomes" id="UP000283310">
    <property type="component" value="Unassembled WGS sequence"/>
</dbReference>
<feature type="chain" id="PRO_5036003839" evidence="1">
    <location>
        <begin position="27"/>
        <end position="541"/>
    </location>
</feature>
<dbReference type="Gene3D" id="1.25.40.390">
    <property type="match status" value="1"/>
</dbReference>
<dbReference type="Proteomes" id="UP000284777">
    <property type="component" value="Unassembled WGS sequence"/>
</dbReference>
<reference evidence="6 7" key="3">
    <citation type="submission" date="2018-08" db="EMBL/GenBank/DDBJ databases">
        <title>A genome reference for cultivated species of the human gut microbiota.</title>
        <authorList>
            <person name="Zou Y."/>
            <person name="Xue W."/>
            <person name="Luo G."/>
        </authorList>
    </citation>
    <scope>NUCLEOTIDE SEQUENCE [LARGE SCALE GENOMIC DNA]</scope>
    <source>
        <strain evidence="4 7">AF05-4</strain>
        <strain evidence="3 6">AF26-20BH</strain>
    </source>
</reference>
<evidence type="ECO:0000256" key="1">
    <source>
        <dbReference type="SAM" id="SignalP"/>
    </source>
</evidence>
<protein>
    <submittedName>
        <fullName evidence="2">SusD and RagB-like outer membrane lipoprotein</fullName>
    </submittedName>
    <submittedName>
        <fullName evidence="3">SusD/RagB family nutrient-binding outer membrane lipoprotein</fullName>
    </submittedName>
</protein>
<dbReference type="RefSeq" id="WP_022103551.1">
    <property type="nucleotide sequence ID" value="NZ_JADNPL010000027.1"/>
</dbReference>
<dbReference type="EMBL" id="QRTW01000027">
    <property type="protein sequence ID" value="RGR10687.1"/>
    <property type="molecule type" value="Genomic_DNA"/>
</dbReference>
<organism evidence="2 5">
    <name type="scientific">Bacteroides stercoris</name>
    <dbReference type="NCBI Taxonomy" id="46506"/>
    <lineage>
        <taxon>Bacteria</taxon>
        <taxon>Pseudomonadati</taxon>
        <taxon>Bacteroidota</taxon>
        <taxon>Bacteroidia</taxon>
        <taxon>Bacteroidales</taxon>
        <taxon>Bacteroidaceae</taxon>
        <taxon>Bacteroides</taxon>
    </lineage>
</organism>
<evidence type="ECO:0000313" key="5">
    <source>
        <dbReference type="Proteomes" id="UP000056419"/>
    </source>
</evidence>
<evidence type="ECO:0000313" key="6">
    <source>
        <dbReference type="Proteomes" id="UP000283310"/>
    </source>
</evidence>
<sequence precursor="true">MNKIKYTTALLLGGLLSFSSCTDNFADFNSTDGAYTEELQKYDNQTNLVPFATIQKGIIYQTGVDGTDWQYQVIQNLVADMFCGYFHDMNGSFNANNSTYNLNNGWTSAMWVYTYGYVMPSIADAEALNTEKEWPLYHAITKILKVATLHRVSDYYGPILYDGFGTADQKPQSQEEVYKRFFEDLETAVNILKDYKGGVSFESADFMMPEGKRTPAQWLKFANSLRLRLAMRVSNVAPELAEKQAKAALDAANGGVLETANETVGEYGIRNPLGGVAGWSEVYMNASLESFLKGYNDPRLKSYFNPAQDGRDKDGNINREVAGVKQLSSIEDEYKGVRQGTGVADNRYSTHSQTTVTTASKIIVMSAAEVWFLRAEAALRYNTGDDVENCYKQGVTVSFAQWDANGVSDYLESDDRPAAYVDVFDAKFNADAPSTITPKWDNTADKEEKLERIITQKWLALYPEGCEAWAEQRRTGYPRLIKVAVNNSGNTISTDDMIRRVFFNQDYKTDNKTLYDALVSKLGGADNGGTRLWWDTGRNNF</sequence>
<dbReference type="SUPFAM" id="SSF48452">
    <property type="entry name" value="TPR-like"/>
    <property type="match status" value="1"/>
</dbReference>